<proteinExistence type="predicted"/>
<evidence type="ECO:0000313" key="3">
    <source>
        <dbReference type="EMBL" id="KAF7633068.1"/>
    </source>
</evidence>
<feature type="domain" description="DNA2/NAM7 helicase helicase" evidence="1">
    <location>
        <begin position="247"/>
        <end position="331"/>
    </location>
</feature>
<dbReference type="SUPFAM" id="SSF52540">
    <property type="entry name" value="P-loop containing nucleoside triphosphate hydrolases"/>
    <property type="match status" value="1"/>
</dbReference>
<gene>
    <name evidence="3" type="ORF">Mgra_00007562</name>
</gene>
<evidence type="ECO:0000259" key="1">
    <source>
        <dbReference type="Pfam" id="PF13086"/>
    </source>
</evidence>
<feature type="domain" description="DNA2/NAM7 helicase-like C-terminal" evidence="2">
    <location>
        <begin position="459"/>
        <end position="650"/>
    </location>
</feature>
<dbReference type="CDD" id="cd18808">
    <property type="entry name" value="SF1_C_Upf1"/>
    <property type="match status" value="1"/>
</dbReference>
<accession>A0A8S9ZIB5</accession>
<dbReference type="GO" id="GO:0043186">
    <property type="term" value="C:P granule"/>
    <property type="evidence" value="ECO:0007669"/>
    <property type="project" value="TreeGrafter"/>
</dbReference>
<dbReference type="GO" id="GO:0005829">
    <property type="term" value="C:cytosol"/>
    <property type="evidence" value="ECO:0007669"/>
    <property type="project" value="TreeGrafter"/>
</dbReference>
<dbReference type="InterPro" id="IPR027417">
    <property type="entry name" value="P-loop_NTPase"/>
</dbReference>
<comment type="caution">
    <text evidence="3">The sequence shown here is derived from an EMBL/GenBank/DDBJ whole genome shotgun (WGS) entry which is preliminary data.</text>
</comment>
<protein>
    <recommendedName>
        <fullName evidence="5">RNA helicase</fullName>
    </recommendedName>
</protein>
<dbReference type="Pfam" id="PF13086">
    <property type="entry name" value="AAA_11"/>
    <property type="match status" value="2"/>
</dbReference>
<dbReference type="Gene3D" id="3.40.50.300">
    <property type="entry name" value="P-loop containing nucleotide triphosphate hydrolases"/>
    <property type="match status" value="2"/>
</dbReference>
<dbReference type="OrthoDB" id="5805783at2759"/>
<keyword evidence="4" id="KW-1185">Reference proteome</keyword>
<dbReference type="InterPro" id="IPR041679">
    <property type="entry name" value="DNA2/NAM7-like_C"/>
</dbReference>
<dbReference type="PANTHER" id="PTHR10887:SF322">
    <property type="entry name" value="HELICASE MOV-10"/>
    <property type="match status" value="1"/>
</dbReference>
<dbReference type="EMBL" id="JABEBT010000086">
    <property type="protein sequence ID" value="KAF7633068.1"/>
    <property type="molecule type" value="Genomic_DNA"/>
</dbReference>
<evidence type="ECO:0008006" key="5">
    <source>
        <dbReference type="Google" id="ProtNLM"/>
    </source>
</evidence>
<evidence type="ECO:0000259" key="2">
    <source>
        <dbReference type="Pfam" id="PF13087"/>
    </source>
</evidence>
<dbReference type="InterPro" id="IPR041677">
    <property type="entry name" value="DNA2/NAM7_AAA_11"/>
</dbReference>
<dbReference type="InterPro" id="IPR047187">
    <property type="entry name" value="SF1_C_Upf1"/>
</dbReference>
<dbReference type="PANTHER" id="PTHR10887">
    <property type="entry name" value="DNA2/NAM7 HELICASE FAMILY"/>
    <property type="match status" value="1"/>
</dbReference>
<dbReference type="Proteomes" id="UP000605970">
    <property type="component" value="Unassembled WGS sequence"/>
</dbReference>
<evidence type="ECO:0000313" key="4">
    <source>
        <dbReference type="Proteomes" id="UP000605970"/>
    </source>
</evidence>
<feature type="domain" description="DNA2/NAM7 helicase helicase" evidence="1">
    <location>
        <begin position="368"/>
        <end position="442"/>
    </location>
</feature>
<dbReference type="AlphaFoldDB" id="A0A8S9ZIB5"/>
<dbReference type="GO" id="GO:0004386">
    <property type="term" value="F:helicase activity"/>
    <property type="evidence" value="ECO:0007669"/>
    <property type="project" value="InterPro"/>
</dbReference>
<sequence>MVKFKDGEGFLTLDGGLHLVNPLKNYPEDLIYERLLKNKLSEKYAVRKEKLILNDLKLDPINTLEFVRKFQHFNQIQWAQVKFDAEENSSKRSTIKYFKMKNNFHHFKINVDNKFIESNKPRKGCGVLVTSNCDNFWNLEAETYSGIIDEIKERDNVIIAYFFPSKMFPPERMDTTQTYNVVALPSIMVFNSRCRTLEIMNEFPNVWEECIFPTRRNALAEQLISLSDYELHEKQFISSTTFSPNRQFNEKQKIAIHSIVSGLHENLPYILFGPPGTGKTVTLVESVRLICENNKMSRILICTPSNTAADAFTLRLMSTNYFNSGSILRIFSLSKNVFEQNSALFDRNQNVLCIKDTPEGKKFGIPSKKELIETKRVIICTLNTSTYLISGNLIDCFTHIFIDEAGQSDELETLIPIVGLKSCLNRRTRIVLAGDPKQLGAVQTCYPLKSLAKCKEKTKSLIERLTEGNSMNFDKRITTMLEDNYRSHPIFLTIPSSLYYGGKLKSCAPIHLRSSLCNWEGLPNKNNFPLIWHSTSTPEQSDSENKSYQNQVECKIVYDYVNKLINDVKVKPKDIGIITPYRYQIKLLRSKFAKTHPQMIIDSVERFQGCEKRIIIISTVRSKGVGFLDCSKRFNTAITRPKELLIIVGDCINLAKINCWRK</sequence>
<organism evidence="3 4">
    <name type="scientific">Meloidogyne graminicola</name>
    <dbReference type="NCBI Taxonomy" id="189291"/>
    <lineage>
        <taxon>Eukaryota</taxon>
        <taxon>Metazoa</taxon>
        <taxon>Ecdysozoa</taxon>
        <taxon>Nematoda</taxon>
        <taxon>Chromadorea</taxon>
        <taxon>Rhabditida</taxon>
        <taxon>Tylenchina</taxon>
        <taxon>Tylenchomorpha</taxon>
        <taxon>Tylenchoidea</taxon>
        <taxon>Meloidogynidae</taxon>
        <taxon>Meloidogyninae</taxon>
        <taxon>Meloidogyne</taxon>
    </lineage>
</organism>
<reference evidence="3" key="1">
    <citation type="journal article" date="2020" name="Ecol. Evol.">
        <title>Genome structure and content of the rice root-knot nematode (Meloidogyne graminicola).</title>
        <authorList>
            <person name="Phan N.T."/>
            <person name="Danchin E.G.J."/>
            <person name="Klopp C."/>
            <person name="Perfus-Barbeoch L."/>
            <person name="Kozlowski D.K."/>
            <person name="Koutsovoulos G.D."/>
            <person name="Lopez-Roques C."/>
            <person name="Bouchez O."/>
            <person name="Zahm M."/>
            <person name="Besnard G."/>
            <person name="Bellafiore S."/>
        </authorList>
    </citation>
    <scope>NUCLEOTIDE SEQUENCE</scope>
    <source>
        <strain evidence="3">VN-18</strain>
    </source>
</reference>
<dbReference type="GO" id="GO:0035194">
    <property type="term" value="P:regulatory ncRNA-mediated post-transcriptional gene silencing"/>
    <property type="evidence" value="ECO:0007669"/>
    <property type="project" value="TreeGrafter"/>
</dbReference>
<dbReference type="Pfam" id="PF13087">
    <property type="entry name" value="AAA_12"/>
    <property type="match status" value="1"/>
</dbReference>
<dbReference type="InterPro" id="IPR045055">
    <property type="entry name" value="DNA2/NAM7-like"/>
</dbReference>
<name>A0A8S9ZIB5_9BILA</name>